<dbReference type="PANTHER" id="PTHR12232">
    <property type="entry name" value="SH3 DOMAIN-BINDING GLUTAMIC ACID-RICH-LIKE PROTEIN"/>
    <property type="match status" value="1"/>
</dbReference>
<dbReference type="EMBL" id="CADEAL010004227">
    <property type="protein sequence ID" value="CAB1454840.1"/>
    <property type="molecule type" value="Genomic_DNA"/>
</dbReference>
<evidence type="ECO:0000313" key="3">
    <source>
        <dbReference type="Proteomes" id="UP001153269"/>
    </source>
</evidence>
<evidence type="ECO:0000313" key="2">
    <source>
        <dbReference type="EMBL" id="CAB1454840.1"/>
    </source>
</evidence>
<dbReference type="Pfam" id="PF04908">
    <property type="entry name" value="SH3BGR"/>
    <property type="match status" value="1"/>
</dbReference>
<comment type="caution">
    <text evidence="2">The sequence shown here is derived from an EMBL/GenBank/DDBJ whole genome shotgun (WGS) entry which is preliminary data.</text>
</comment>
<dbReference type="OrthoDB" id="9932926at2759"/>
<organism evidence="2 3">
    <name type="scientific">Pleuronectes platessa</name>
    <name type="common">European plaice</name>
    <dbReference type="NCBI Taxonomy" id="8262"/>
    <lineage>
        <taxon>Eukaryota</taxon>
        <taxon>Metazoa</taxon>
        <taxon>Chordata</taxon>
        <taxon>Craniata</taxon>
        <taxon>Vertebrata</taxon>
        <taxon>Euteleostomi</taxon>
        <taxon>Actinopterygii</taxon>
        <taxon>Neopterygii</taxon>
        <taxon>Teleostei</taxon>
        <taxon>Neoteleostei</taxon>
        <taxon>Acanthomorphata</taxon>
        <taxon>Carangaria</taxon>
        <taxon>Pleuronectiformes</taxon>
        <taxon>Pleuronectoidei</taxon>
        <taxon>Pleuronectidae</taxon>
        <taxon>Pleuronectes</taxon>
    </lineage>
</organism>
<dbReference type="PROSITE" id="PS51354">
    <property type="entry name" value="GLUTAREDOXIN_2"/>
    <property type="match status" value="1"/>
</dbReference>
<keyword evidence="3" id="KW-1185">Reference proteome</keyword>
<dbReference type="Gene3D" id="3.40.30.10">
    <property type="entry name" value="Glutaredoxin"/>
    <property type="match status" value="1"/>
</dbReference>
<evidence type="ECO:0000256" key="1">
    <source>
        <dbReference type="ARBA" id="ARBA00007764"/>
    </source>
</evidence>
<comment type="similarity">
    <text evidence="1">Belongs to the SH3BGR family.</text>
</comment>
<reference evidence="2" key="1">
    <citation type="submission" date="2020-03" db="EMBL/GenBank/DDBJ databases">
        <authorList>
            <person name="Weist P."/>
        </authorList>
    </citation>
    <scope>NUCLEOTIDE SEQUENCE</scope>
</reference>
<sequence>MPVKVFVTSVSSNFEIKKAQQKIEMILDSLKIPHVDVDIAQNGDDKDEMRRIAGNPKALPPQICNGDIYCGDYKAFEEAVEMEELHKFLKL</sequence>
<dbReference type="InterPro" id="IPR036249">
    <property type="entry name" value="Thioredoxin-like_sf"/>
</dbReference>
<evidence type="ECO:0008006" key="4">
    <source>
        <dbReference type="Google" id="ProtNLM"/>
    </source>
</evidence>
<dbReference type="InterPro" id="IPR051033">
    <property type="entry name" value="SH3BGR"/>
</dbReference>
<dbReference type="PANTHER" id="PTHR12232:SF15">
    <property type="entry name" value="SH3 DOMAIN-BINDING GLUTAMIC ACID-RICH PROTEIN HOMOLOG"/>
    <property type="match status" value="1"/>
</dbReference>
<dbReference type="CDD" id="cd03030">
    <property type="entry name" value="GRX_SH3BGR"/>
    <property type="match status" value="1"/>
</dbReference>
<name>A0A9N7VV83_PLEPL</name>
<dbReference type="AlphaFoldDB" id="A0A9N7VV83"/>
<dbReference type="InterPro" id="IPR006993">
    <property type="entry name" value="Glut_rich_SH3-bd"/>
</dbReference>
<proteinExistence type="inferred from homology"/>
<gene>
    <name evidence="2" type="ORF">PLEPLA_LOCUS42607</name>
</gene>
<accession>A0A9N7VV83</accession>
<dbReference type="GO" id="GO:0005737">
    <property type="term" value="C:cytoplasm"/>
    <property type="evidence" value="ECO:0007669"/>
    <property type="project" value="TreeGrafter"/>
</dbReference>
<dbReference type="SUPFAM" id="SSF52833">
    <property type="entry name" value="Thioredoxin-like"/>
    <property type="match status" value="1"/>
</dbReference>
<dbReference type="Proteomes" id="UP001153269">
    <property type="component" value="Unassembled WGS sequence"/>
</dbReference>
<protein>
    <recommendedName>
        <fullName evidence="4">SH3 domain-binding glutamic acid-rich-like protein</fullName>
    </recommendedName>
</protein>